<evidence type="ECO:0000313" key="1">
    <source>
        <dbReference type="EMBL" id="MCM1983094.1"/>
    </source>
</evidence>
<gene>
    <name evidence="1" type="ORF">QQ91_0009685</name>
</gene>
<proteinExistence type="predicted"/>
<dbReference type="RefSeq" id="WP_236096145.1">
    <property type="nucleotide sequence ID" value="NZ_JTHE03000054.1"/>
</dbReference>
<accession>A0ABD4T367</accession>
<sequence length="106" mass="12321">MANKPLRRQSYIFLNLQIWQPDNPWVSAIDQRLKKQAMVCYVLCKPVREVQLRLQLPMHFQIYPISDANSVHDANAPYSVAFGQSALLIDTLAHRFRREGGEIWVV</sequence>
<organism evidence="1 2">
    <name type="scientific">Lyngbya confervoides BDU141951</name>
    <dbReference type="NCBI Taxonomy" id="1574623"/>
    <lineage>
        <taxon>Bacteria</taxon>
        <taxon>Bacillati</taxon>
        <taxon>Cyanobacteriota</taxon>
        <taxon>Cyanophyceae</taxon>
        <taxon>Oscillatoriophycideae</taxon>
        <taxon>Oscillatoriales</taxon>
        <taxon>Microcoleaceae</taxon>
        <taxon>Lyngbya</taxon>
    </lineage>
</organism>
<evidence type="ECO:0000313" key="2">
    <source>
        <dbReference type="Proteomes" id="UP000031561"/>
    </source>
</evidence>
<name>A0ABD4T367_9CYAN</name>
<protein>
    <submittedName>
        <fullName evidence="1">Uncharacterized protein</fullName>
    </submittedName>
</protein>
<comment type="caution">
    <text evidence="1">The sequence shown here is derived from an EMBL/GenBank/DDBJ whole genome shotgun (WGS) entry which is preliminary data.</text>
</comment>
<dbReference type="AlphaFoldDB" id="A0ABD4T367"/>
<keyword evidence="2" id="KW-1185">Reference proteome</keyword>
<dbReference type="Proteomes" id="UP000031561">
    <property type="component" value="Unassembled WGS sequence"/>
</dbReference>
<dbReference type="EMBL" id="JTHE03000054">
    <property type="protein sequence ID" value="MCM1983094.1"/>
    <property type="molecule type" value="Genomic_DNA"/>
</dbReference>
<reference evidence="1 2" key="1">
    <citation type="journal article" date="2015" name="Genome Announc.">
        <title>Draft Genome Sequence of Filamentous Marine Cyanobacterium Lyngbya confervoides Strain BDU141951.</title>
        <authorList>
            <person name="Chandrababunaidu M.M."/>
            <person name="Sen D."/>
            <person name="Tripathy S."/>
        </authorList>
    </citation>
    <scope>NUCLEOTIDE SEQUENCE [LARGE SCALE GENOMIC DNA]</scope>
    <source>
        <strain evidence="1 2">BDU141951</strain>
    </source>
</reference>